<evidence type="ECO:0008006" key="12">
    <source>
        <dbReference type="Google" id="ProtNLM"/>
    </source>
</evidence>
<accession>A0A7S4L629</accession>
<dbReference type="Gene3D" id="2.40.110.10">
    <property type="entry name" value="Butyryl-CoA Dehydrogenase, subunit A, domain 2"/>
    <property type="match status" value="1"/>
</dbReference>
<dbReference type="InterPro" id="IPR009075">
    <property type="entry name" value="AcylCo_DH/oxidase_C"/>
</dbReference>
<dbReference type="FunFam" id="1.10.540.10:FF:000002">
    <property type="entry name" value="Acyl-CoA dehydrogenase FadE19"/>
    <property type="match status" value="1"/>
</dbReference>
<dbReference type="InterPro" id="IPR046373">
    <property type="entry name" value="Acyl-CoA_Oxase/DH_mid-dom_sf"/>
</dbReference>
<organism evidence="11">
    <name type="scientific">Guillardia theta</name>
    <name type="common">Cryptophyte</name>
    <name type="synonym">Cryptomonas phi</name>
    <dbReference type="NCBI Taxonomy" id="55529"/>
    <lineage>
        <taxon>Eukaryota</taxon>
        <taxon>Cryptophyceae</taxon>
        <taxon>Pyrenomonadales</taxon>
        <taxon>Geminigeraceae</taxon>
        <taxon>Guillardia</taxon>
    </lineage>
</organism>
<dbReference type="GO" id="GO:0008470">
    <property type="term" value="F:3-methylbutanoyl-CoA dehydrogenase activity"/>
    <property type="evidence" value="ECO:0007669"/>
    <property type="project" value="TreeGrafter"/>
</dbReference>
<gene>
    <name evidence="11" type="ORF">GTHE00462_LOCUS24402</name>
</gene>
<evidence type="ECO:0000256" key="5">
    <source>
        <dbReference type="ARBA" id="ARBA00023002"/>
    </source>
</evidence>
<dbReference type="PROSITE" id="PS00072">
    <property type="entry name" value="ACYL_COA_DH_1"/>
    <property type="match status" value="1"/>
</dbReference>
<dbReference type="PIRSF" id="PIRSF016578">
    <property type="entry name" value="HsaA"/>
    <property type="match status" value="1"/>
</dbReference>
<reference evidence="11" key="1">
    <citation type="submission" date="2021-01" db="EMBL/GenBank/DDBJ databases">
        <authorList>
            <person name="Corre E."/>
            <person name="Pelletier E."/>
            <person name="Niang G."/>
            <person name="Scheremetjew M."/>
            <person name="Finn R."/>
            <person name="Kale V."/>
            <person name="Holt S."/>
            <person name="Cochrane G."/>
            <person name="Meng A."/>
            <person name="Brown T."/>
            <person name="Cohen L."/>
        </authorList>
    </citation>
    <scope>NUCLEOTIDE SEQUENCE</scope>
    <source>
        <strain evidence="11">CCMP 2712</strain>
    </source>
</reference>
<keyword evidence="4 7" id="KW-0274">FAD</keyword>
<comment type="cofactor">
    <cofactor evidence="1 7">
        <name>FAD</name>
        <dbReference type="ChEBI" id="CHEBI:57692"/>
    </cofactor>
</comment>
<dbReference type="Pfam" id="PF02770">
    <property type="entry name" value="Acyl-CoA_dh_M"/>
    <property type="match status" value="1"/>
</dbReference>
<dbReference type="FunFam" id="1.20.140.10:FF:000001">
    <property type="entry name" value="Acyl-CoA dehydrogenase"/>
    <property type="match status" value="1"/>
</dbReference>
<evidence type="ECO:0000256" key="4">
    <source>
        <dbReference type="ARBA" id="ARBA00022827"/>
    </source>
</evidence>
<evidence type="ECO:0000256" key="7">
    <source>
        <dbReference type="RuleBase" id="RU362125"/>
    </source>
</evidence>
<sequence length="442" mass="48665">MRKFHGARALSLIHRSWRMRASRTFSHSLTRSLSTHAPSPFDPSPEHRHLREVVRDFAEAEVDPQAQEFNKEEKFNLKLFQRLGELGLLGVTVPEEYHGSGMDATAACIIHEELAAADPAFTLSYLAHSILFANNLARNGSEELKHAYLPKACSGELVGGMCMSEAEAGTDVLGMRTRAEQTGPEEFSISGHKMWITNGTLDGSTTGDVFLVYASSKSPEASSSSSSSKSFSLFLVEKGTRGFTLGQQIKNKCGMRASMTAELVFDDCRIPAKNLVGKEGNAVYCMMRNLELERLCLAAMSCGIARRCVETMARYARDRKAFGKPIGQFGQVQRLVADGYAKMSAGRAFLYSVAQKLKLDADPSETNERMQTDAVKLFCGEMAKSVADSAMQVLGGNGYLADYQVEQLWRDSKLLEIGGGTNEAHQKNIMLDFLRKQVIEIP</sequence>
<evidence type="ECO:0000259" key="9">
    <source>
        <dbReference type="Pfam" id="PF02770"/>
    </source>
</evidence>
<dbReference type="GO" id="GO:0006552">
    <property type="term" value="P:L-leucine catabolic process"/>
    <property type="evidence" value="ECO:0007669"/>
    <property type="project" value="TreeGrafter"/>
</dbReference>
<proteinExistence type="inferred from homology"/>
<evidence type="ECO:0000259" key="8">
    <source>
        <dbReference type="Pfam" id="PF00441"/>
    </source>
</evidence>
<dbReference type="Gene3D" id="1.10.540.10">
    <property type="entry name" value="Acyl-CoA dehydrogenase/oxidase, N-terminal domain"/>
    <property type="match status" value="1"/>
</dbReference>
<dbReference type="InterPro" id="IPR009100">
    <property type="entry name" value="AcylCoA_DH/oxidase_NM_dom_sf"/>
</dbReference>
<dbReference type="SUPFAM" id="SSF56645">
    <property type="entry name" value="Acyl-CoA dehydrogenase NM domain-like"/>
    <property type="match status" value="1"/>
</dbReference>
<dbReference type="GO" id="GO:0050660">
    <property type="term" value="F:flavin adenine dinucleotide binding"/>
    <property type="evidence" value="ECO:0007669"/>
    <property type="project" value="InterPro"/>
</dbReference>
<evidence type="ECO:0000256" key="1">
    <source>
        <dbReference type="ARBA" id="ARBA00001974"/>
    </source>
</evidence>
<dbReference type="PANTHER" id="PTHR43884">
    <property type="entry name" value="ACYL-COA DEHYDROGENASE"/>
    <property type="match status" value="1"/>
</dbReference>
<dbReference type="AlphaFoldDB" id="A0A7S4L629"/>
<dbReference type="Pfam" id="PF02771">
    <property type="entry name" value="Acyl-CoA_dh_N"/>
    <property type="match status" value="1"/>
</dbReference>
<dbReference type="SUPFAM" id="SSF47203">
    <property type="entry name" value="Acyl-CoA dehydrogenase C-terminal domain-like"/>
    <property type="match status" value="1"/>
</dbReference>
<dbReference type="Gene3D" id="1.20.140.10">
    <property type="entry name" value="Butyryl-CoA Dehydrogenase, subunit A, domain 3"/>
    <property type="match status" value="1"/>
</dbReference>
<name>A0A7S4L629_GUITH</name>
<evidence type="ECO:0000256" key="3">
    <source>
        <dbReference type="ARBA" id="ARBA00022630"/>
    </source>
</evidence>
<dbReference type="InterPro" id="IPR037069">
    <property type="entry name" value="AcylCoA_DH/ox_N_sf"/>
</dbReference>
<keyword evidence="5 7" id="KW-0560">Oxidoreductase</keyword>
<keyword evidence="3 7" id="KW-0285">Flavoprotein</keyword>
<dbReference type="PANTHER" id="PTHR43884:SF12">
    <property type="entry name" value="ISOVALERYL-COA DEHYDROGENASE, MITOCHONDRIAL-RELATED"/>
    <property type="match status" value="1"/>
</dbReference>
<dbReference type="InterPro" id="IPR013786">
    <property type="entry name" value="AcylCoA_DH/ox_N"/>
</dbReference>
<comment type="catalytic activity">
    <reaction evidence="6">
        <text>(2S)-2-methylbutanoyl-CoA + oxidized [electron-transfer flavoprotein] + H(+) = (2E)-2-methylbut-2-enoyl-CoA + reduced [electron-transfer flavoprotein]</text>
        <dbReference type="Rhea" id="RHEA:48256"/>
        <dbReference type="Rhea" id="RHEA-COMP:10685"/>
        <dbReference type="Rhea" id="RHEA-COMP:10686"/>
        <dbReference type="ChEBI" id="CHEBI:15378"/>
        <dbReference type="ChEBI" id="CHEBI:57337"/>
        <dbReference type="ChEBI" id="CHEBI:57692"/>
        <dbReference type="ChEBI" id="CHEBI:58307"/>
        <dbReference type="ChEBI" id="CHEBI:88166"/>
    </reaction>
    <physiologicalReaction direction="left-to-right" evidence="6">
        <dbReference type="Rhea" id="RHEA:48257"/>
    </physiologicalReaction>
</comment>
<dbReference type="InterPro" id="IPR006089">
    <property type="entry name" value="Acyl-CoA_DH_CS"/>
</dbReference>
<dbReference type="OMA" id="CFITNSG"/>
<dbReference type="InterPro" id="IPR006091">
    <property type="entry name" value="Acyl-CoA_Oxase/DH_mid-dom"/>
</dbReference>
<evidence type="ECO:0000256" key="2">
    <source>
        <dbReference type="ARBA" id="ARBA00009347"/>
    </source>
</evidence>
<protein>
    <recommendedName>
        <fullName evidence="12">Isovaleryl-CoA dehydrogenase</fullName>
    </recommendedName>
</protein>
<feature type="domain" description="Acyl-CoA dehydrogenase/oxidase C-terminal" evidence="8">
    <location>
        <begin position="285"/>
        <end position="429"/>
    </location>
</feature>
<evidence type="ECO:0000259" key="10">
    <source>
        <dbReference type="Pfam" id="PF02771"/>
    </source>
</evidence>
<evidence type="ECO:0000313" key="11">
    <source>
        <dbReference type="EMBL" id="CAE2316261.1"/>
    </source>
</evidence>
<dbReference type="InterPro" id="IPR036250">
    <property type="entry name" value="AcylCo_DH-like_C"/>
</dbReference>
<feature type="domain" description="Acyl-CoA oxidase/dehydrogenase middle" evidence="9">
    <location>
        <begin position="161"/>
        <end position="268"/>
    </location>
</feature>
<feature type="domain" description="Acyl-CoA dehydrogenase/oxidase N-terminal" evidence="10">
    <location>
        <begin position="44"/>
        <end position="156"/>
    </location>
</feature>
<dbReference type="EMBL" id="HBKN01031407">
    <property type="protein sequence ID" value="CAE2316261.1"/>
    <property type="molecule type" value="Transcribed_RNA"/>
</dbReference>
<comment type="similarity">
    <text evidence="2 7">Belongs to the acyl-CoA dehydrogenase family.</text>
</comment>
<dbReference type="Pfam" id="PF00441">
    <property type="entry name" value="Acyl-CoA_dh_1"/>
    <property type="match status" value="1"/>
</dbReference>
<evidence type="ECO:0000256" key="6">
    <source>
        <dbReference type="ARBA" id="ARBA00049552"/>
    </source>
</evidence>